<reference evidence="1" key="1">
    <citation type="submission" date="2019-12" db="EMBL/GenBank/DDBJ databases">
        <title>Actinomadura physcomitrii sp. nov., a novel actinomycete isolated from moss [Physcomitrium sphaericum (Ludw) Fuernr].</title>
        <authorList>
            <person name="Zhuang X."/>
        </authorList>
    </citation>
    <scope>NUCLEOTIDE SEQUENCE [LARGE SCALE GENOMIC DNA]</scope>
    <source>
        <strain evidence="1">LD22</strain>
    </source>
</reference>
<proteinExistence type="predicted"/>
<evidence type="ECO:0000313" key="2">
    <source>
        <dbReference type="Proteomes" id="UP000462055"/>
    </source>
</evidence>
<organism evidence="1 2">
    <name type="scientific">Actinomadura physcomitrii</name>
    <dbReference type="NCBI Taxonomy" id="2650748"/>
    <lineage>
        <taxon>Bacteria</taxon>
        <taxon>Bacillati</taxon>
        <taxon>Actinomycetota</taxon>
        <taxon>Actinomycetes</taxon>
        <taxon>Streptosporangiales</taxon>
        <taxon>Thermomonosporaceae</taxon>
        <taxon>Actinomadura</taxon>
    </lineage>
</organism>
<gene>
    <name evidence="1" type="ORF">F8568_023290</name>
</gene>
<comment type="caution">
    <text evidence="1">The sequence shown here is derived from an EMBL/GenBank/DDBJ whole genome shotgun (WGS) entry which is preliminary data.</text>
</comment>
<evidence type="ECO:0000313" key="1">
    <source>
        <dbReference type="EMBL" id="MWA03248.1"/>
    </source>
</evidence>
<dbReference type="AlphaFoldDB" id="A0A6I4MAH7"/>
<sequence>MIDILVRLLVDSFSKRSAAFWRKWAAQFEAHRQELIAASRSRDEERAVKAMRAYLGGHQERIAAESTLSEAKLSDREVLRIIHADAEMAS</sequence>
<protein>
    <recommendedName>
        <fullName evidence="3">FCD domain-containing protein</fullName>
    </recommendedName>
</protein>
<keyword evidence="2" id="KW-1185">Reference proteome</keyword>
<accession>A0A6I4MAH7</accession>
<name>A0A6I4MAH7_9ACTN</name>
<evidence type="ECO:0008006" key="3">
    <source>
        <dbReference type="Google" id="ProtNLM"/>
    </source>
</evidence>
<dbReference type="Proteomes" id="UP000462055">
    <property type="component" value="Unassembled WGS sequence"/>
</dbReference>
<dbReference type="RefSeq" id="WP_151595787.1">
    <property type="nucleotide sequence ID" value="NZ_WBMS02000018.1"/>
</dbReference>
<dbReference type="EMBL" id="WBMS02000018">
    <property type="protein sequence ID" value="MWA03248.1"/>
    <property type="molecule type" value="Genomic_DNA"/>
</dbReference>